<evidence type="ECO:0000313" key="2">
    <source>
        <dbReference type="EnsemblPlants" id="KEH19816"/>
    </source>
</evidence>
<dbReference type="Proteomes" id="UP000002051">
    <property type="component" value="Chromosome 8"/>
</dbReference>
<protein>
    <submittedName>
        <fullName evidence="1 2">Uncharacterized protein</fullName>
    </submittedName>
</protein>
<reference evidence="2" key="3">
    <citation type="submission" date="2015-04" db="UniProtKB">
        <authorList>
            <consortium name="EnsemblPlants"/>
        </authorList>
    </citation>
    <scope>IDENTIFICATION</scope>
    <source>
        <strain evidence="2">cv. Jemalong A17</strain>
    </source>
</reference>
<evidence type="ECO:0000313" key="3">
    <source>
        <dbReference type="Proteomes" id="UP000002051"/>
    </source>
</evidence>
<organism evidence="1 3">
    <name type="scientific">Medicago truncatula</name>
    <name type="common">Barrel medic</name>
    <name type="synonym">Medicago tribuloides</name>
    <dbReference type="NCBI Taxonomy" id="3880"/>
    <lineage>
        <taxon>Eukaryota</taxon>
        <taxon>Viridiplantae</taxon>
        <taxon>Streptophyta</taxon>
        <taxon>Embryophyta</taxon>
        <taxon>Tracheophyta</taxon>
        <taxon>Spermatophyta</taxon>
        <taxon>Magnoliopsida</taxon>
        <taxon>eudicotyledons</taxon>
        <taxon>Gunneridae</taxon>
        <taxon>Pentapetalae</taxon>
        <taxon>rosids</taxon>
        <taxon>fabids</taxon>
        <taxon>Fabales</taxon>
        <taxon>Fabaceae</taxon>
        <taxon>Papilionoideae</taxon>
        <taxon>50 kb inversion clade</taxon>
        <taxon>NPAAA clade</taxon>
        <taxon>Hologalegina</taxon>
        <taxon>IRL clade</taxon>
        <taxon>Trifolieae</taxon>
        <taxon>Medicago</taxon>
    </lineage>
</organism>
<gene>
    <name evidence="1" type="ordered locus">MTR_8g468870</name>
</gene>
<dbReference type="EMBL" id="CM001224">
    <property type="protein sequence ID" value="KEH19816.1"/>
    <property type="molecule type" value="Genomic_DNA"/>
</dbReference>
<dbReference type="AlphaFoldDB" id="A0A072TRJ0"/>
<evidence type="ECO:0000313" key="1">
    <source>
        <dbReference type="EMBL" id="KEH19816.1"/>
    </source>
</evidence>
<name>A0A072TRJ0_MEDTR</name>
<reference evidence="1 3" key="1">
    <citation type="journal article" date="2011" name="Nature">
        <title>The Medicago genome provides insight into the evolution of rhizobial symbioses.</title>
        <authorList>
            <person name="Young N.D."/>
            <person name="Debelle F."/>
            <person name="Oldroyd G.E."/>
            <person name="Geurts R."/>
            <person name="Cannon S.B."/>
            <person name="Udvardi M.K."/>
            <person name="Benedito V.A."/>
            <person name="Mayer K.F."/>
            <person name="Gouzy J."/>
            <person name="Schoof H."/>
            <person name="Van de Peer Y."/>
            <person name="Proost S."/>
            <person name="Cook D.R."/>
            <person name="Meyers B.C."/>
            <person name="Spannagl M."/>
            <person name="Cheung F."/>
            <person name="De Mita S."/>
            <person name="Krishnakumar V."/>
            <person name="Gundlach H."/>
            <person name="Zhou S."/>
            <person name="Mudge J."/>
            <person name="Bharti A.K."/>
            <person name="Murray J.D."/>
            <person name="Naoumkina M.A."/>
            <person name="Rosen B."/>
            <person name="Silverstein K.A."/>
            <person name="Tang H."/>
            <person name="Rombauts S."/>
            <person name="Zhao P.X."/>
            <person name="Zhou P."/>
            <person name="Barbe V."/>
            <person name="Bardou P."/>
            <person name="Bechner M."/>
            <person name="Bellec A."/>
            <person name="Berger A."/>
            <person name="Berges H."/>
            <person name="Bidwell S."/>
            <person name="Bisseling T."/>
            <person name="Choisne N."/>
            <person name="Couloux A."/>
            <person name="Denny R."/>
            <person name="Deshpande S."/>
            <person name="Dai X."/>
            <person name="Doyle J.J."/>
            <person name="Dudez A.M."/>
            <person name="Farmer A.D."/>
            <person name="Fouteau S."/>
            <person name="Franken C."/>
            <person name="Gibelin C."/>
            <person name="Gish J."/>
            <person name="Goldstein S."/>
            <person name="Gonzalez A.J."/>
            <person name="Green P.J."/>
            <person name="Hallab A."/>
            <person name="Hartog M."/>
            <person name="Hua A."/>
            <person name="Humphray S.J."/>
            <person name="Jeong D.H."/>
            <person name="Jing Y."/>
            <person name="Jocker A."/>
            <person name="Kenton S.M."/>
            <person name="Kim D.J."/>
            <person name="Klee K."/>
            <person name="Lai H."/>
            <person name="Lang C."/>
            <person name="Lin S."/>
            <person name="Macmil S.L."/>
            <person name="Magdelenat G."/>
            <person name="Matthews L."/>
            <person name="McCorrison J."/>
            <person name="Monaghan E.L."/>
            <person name="Mun J.H."/>
            <person name="Najar F.Z."/>
            <person name="Nicholson C."/>
            <person name="Noirot C."/>
            <person name="O'Bleness M."/>
            <person name="Paule C.R."/>
            <person name="Poulain J."/>
            <person name="Prion F."/>
            <person name="Qin B."/>
            <person name="Qu C."/>
            <person name="Retzel E.F."/>
            <person name="Riddle C."/>
            <person name="Sallet E."/>
            <person name="Samain S."/>
            <person name="Samson N."/>
            <person name="Sanders I."/>
            <person name="Saurat O."/>
            <person name="Scarpelli C."/>
            <person name="Schiex T."/>
            <person name="Segurens B."/>
            <person name="Severin A.J."/>
            <person name="Sherrier D.J."/>
            <person name="Shi R."/>
            <person name="Sims S."/>
            <person name="Singer S.R."/>
            <person name="Sinharoy S."/>
            <person name="Sterck L."/>
            <person name="Viollet A."/>
            <person name="Wang B.B."/>
            <person name="Wang K."/>
            <person name="Wang M."/>
            <person name="Wang X."/>
            <person name="Warfsmann J."/>
            <person name="Weissenbach J."/>
            <person name="White D.D."/>
            <person name="White J.D."/>
            <person name="Wiley G.B."/>
            <person name="Wincker P."/>
            <person name="Xing Y."/>
            <person name="Yang L."/>
            <person name="Yao Z."/>
            <person name="Ying F."/>
            <person name="Zhai J."/>
            <person name="Zhou L."/>
            <person name="Zuber A."/>
            <person name="Denarie J."/>
            <person name="Dixon R.A."/>
            <person name="May G.D."/>
            <person name="Schwartz D.C."/>
            <person name="Rogers J."/>
            <person name="Quetier F."/>
            <person name="Town C.D."/>
            <person name="Roe B.A."/>
        </authorList>
    </citation>
    <scope>NUCLEOTIDE SEQUENCE [LARGE SCALE GENOMIC DNA]</scope>
    <source>
        <strain evidence="1">A17</strain>
        <strain evidence="2 3">cv. Jemalong A17</strain>
    </source>
</reference>
<dbReference type="EnsemblPlants" id="KEH19816">
    <property type="protein sequence ID" value="KEH19816"/>
    <property type="gene ID" value="MTR_8g468870"/>
</dbReference>
<proteinExistence type="predicted"/>
<accession>A0A072TRJ0</accession>
<keyword evidence="3" id="KW-1185">Reference proteome</keyword>
<dbReference type="HOGENOM" id="CLU_189428_0_0_1"/>
<sequence>MVTEGQYAEKMKVAYPTSEEDLVDFLKRCKISNSPTMLCPRCSVIFDKEAARNVERFKPQSKRKGK</sequence>
<reference evidence="1 3" key="2">
    <citation type="journal article" date="2014" name="BMC Genomics">
        <title>An improved genome release (version Mt4.0) for the model legume Medicago truncatula.</title>
        <authorList>
            <person name="Tang H."/>
            <person name="Krishnakumar V."/>
            <person name="Bidwell S."/>
            <person name="Rosen B."/>
            <person name="Chan A."/>
            <person name="Zhou S."/>
            <person name="Gentzbittel L."/>
            <person name="Childs K.L."/>
            <person name="Yandell M."/>
            <person name="Gundlach H."/>
            <person name="Mayer K.F."/>
            <person name="Schwartz D.C."/>
            <person name="Town C.D."/>
        </authorList>
    </citation>
    <scope>GENOME REANNOTATION</scope>
    <source>
        <strain evidence="1">A17</strain>
        <strain evidence="2 3">cv. Jemalong A17</strain>
    </source>
</reference>